<dbReference type="SMART" id="SM00065">
    <property type="entry name" value="GAF"/>
    <property type="match status" value="1"/>
</dbReference>
<dbReference type="Pfam" id="PF01590">
    <property type="entry name" value="GAF"/>
    <property type="match status" value="1"/>
</dbReference>
<feature type="domain" description="GAF" evidence="1">
    <location>
        <begin position="6"/>
        <end position="151"/>
    </location>
</feature>
<organism evidence="2 3">
    <name type="scientific">Blastococcus brunescens</name>
    <dbReference type="NCBI Taxonomy" id="1564165"/>
    <lineage>
        <taxon>Bacteria</taxon>
        <taxon>Bacillati</taxon>
        <taxon>Actinomycetota</taxon>
        <taxon>Actinomycetes</taxon>
        <taxon>Geodermatophilales</taxon>
        <taxon>Geodermatophilaceae</taxon>
        <taxon>Blastococcus</taxon>
    </lineage>
</organism>
<evidence type="ECO:0000313" key="2">
    <source>
        <dbReference type="EMBL" id="WRL63896.1"/>
    </source>
</evidence>
<name>A0ABZ1AZA8_9ACTN</name>
<dbReference type="InterPro" id="IPR013655">
    <property type="entry name" value="PAS_fold_3"/>
</dbReference>
<dbReference type="CDD" id="cd00130">
    <property type="entry name" value="PAS"/>
    <property type="match status" value="1"/>
</dbReference>
<dbReference type="Gene3D" id="3.30.450.20">
    <property type="entry name" value="PAS domain"/>
    <property type="match status" value="1"/>
</dbReference>
<proteinExistence type="predicted"/>
<dbReference type="Pfam" id="PF08447">
    <property type="entry name" value="PAS_3"/>
    <property type="match status" value="1"/>
</dbReference>
<dbReference type="PANTHER" id="PTHR43102:SF2">
    <property type="entry name" value="GAF DOMAIN-CONTAINING PROTEIN"/>
    <property type="match status" value="1"/>
</dbReference>
<evidence type="ECO:0000259" key="1">
    <source>
        <dbReference type="SMART" id="SM00065"/>
    </source>
</evidence>
<dbReference type="EMBL" id="CP141261">
    <property type="protein sequence ID" value="WRL63896.1"/>
    <property type="molecule type" value="Genomic_DNA"/>
</dbReference>
<protein>
    <submittedName>
        <fullName evidence="2">PAS domain-containing protein</fullName>
    </submittedName>
</protein>
<dbReference type="Proteomes" id="UP001324287">
    <property type="component" value="Chromosome"/>
</dbReference>
<dbReference type="RefSeq" id="WP_324275226.1">
    <property type="nucleotide sequence ID" value="NZ_CP141261.1"/>
</dbReference>
<evidence type="ECO:0000313" key="3">
    <source>
        <dbReference type="Proteomes" id="UP001324287"/>
    </source>
</evidence>
<dbReference type="PANTHER" id="PTHR43102">
    <property type="entry name" value="SLR1143 PROTEIN"/>
    <property type="match status" value="1"/>
</dbReference>
<keyword evidence="3" id="KW-1185">Reference proteome</keyword>
<dbReference type="InterPro" id="IPR029016">
    <property type="entry name" value="GAF-like_dom_sf"/>
</dbReference>
<dbReference type="SUPFAM" id="SSF55785">
    <property type="entry name" value="PYP-like sensor domain (PAS domain)"/>
    <property type="match status" value="1"/>
</dbReference>
<sequence length="284" mass="30342">MEPTALGSRALQRLTGLAARLLDADAATVTLVGDVETVMSGEGLPAGALGRQVPLVESLGATVLELGPDPLVVPDTRREPTLGGLPALADGRVGALVGVPLVVFDGSPVGALTVFSRLPRTWTPSETALLRQLADSVASELELSALGREFEAHRLRFELAIDAAEIGSFDWDLVTGRLVWDDRLVEIFGYDRATFEESIDSFRARCHPDDVGRTMDALQSAIETVGQYQAEFRVILPSGETRWVQARGERSPMTTEWPCGCSARAMTPPASGTGTLVCLGSSRR</sequence>
<dbReference type="SUPFAM" id="SSF55781">
    <property type="entry name" value="GAF domain-like"/>
    <property type="match status" value="1"/>
</dbReference>
<gene>
    <name evidence="2" type="ORF">U6N30_30525</name>
</gene>
<dbReference type="Gene3D" id="3.30.450.40">
    <property type="match status" value="1"/>
</dbReference>
<dbReference type="InterPro" id="IPR003018">
    <property type="entry name" value="GAF"/>
</dbReference>
<dbReference type="InterPro" id="IPR035965">
    <property type="entry name" value="PAS-like_dom_sf"/>
</dbReference>
<dbReference type="InterPro" id="IPR000014">
    <property type="entry name" value="PAS"/>
</dbReference>
<reference evidence="2 3" key="1">
    <citation type="submission" date="2023-12" db="EMBL/GenBank/DDBJ databases">
        <title>Blastococcus brunescens sp. nov., an actonobacterium isolated from sandstone collected in sahara desert.</title>
        <authorList>
            <person name="Gtari M."/>
            <person name="Ghodhbane F."/>
        </authorList>
    </citation>
    <scope>NUCLEOTIDE SEQUENCE [LARGE SCALE GENOMIC DNA]</scope>
    <source>
        <strain evidence="2 3">BMG 8361</strain>
    </source>
</reference>
<accession>A0ABZ1AZA8</accession>